<feature type="coiled-coil region" evidence="1">
    <location>
        <begin position="299"/>
        <end position="347"/>
    </location>
</feature>
<dbReference type="InterPro" id="IPR019152">
    <property type="entry name" value="DUF2046"/>
</dbReference>
<keyword evidence="1" id="KW-0175">Coiled coil</keyword>
<feature type="compositionally biased region" description="Polar residues" evidence="2">
    <location>
        <begin position="488"/>
        <end position="506"/>
    </location>
</feature>
<evidence type="ECO:0000313" key="5">
    <source>
        <dbReference type="EMBL" id="CAF4000048.1"/>
    </source>
</evidence>
<dbReference type="Proteomes" id="UP000663829">
    <property type="component" value="Unassembled WGS sequence"/>
</dbReference>
<keyword evidence="3" id="KW-0732">Signal</keyword>
<comment type="caution">
    <text evidence="4">The sequence shown here is derived from an EMBL/GenBank/DDBJ whole genome shotgun (WGS) entry which is preliminary data.</text>
</comment>
<evidence type="ECO:0000256" key="1">
    <source>
        <dbReference type="SAM" id="Coils"/>
    </source>
</evidence>
<organism evidence="4 6">
    <name type="scientific">Didymodactylos carnosus</name>
    <dbReference type="NCBI Taxonomy" id="1234261"/>
    <lineage>
        <taxon>Eukaryota</taxon>
        <taxon>Metazoa</taxon>
        <taxon>Spiralia</taxon>
        <taxon>Gnathifera</taxon>
        <taxon>Rotifera</taxon>
        <taxon>Eurotatoria</taxon>
        <taxon>Bdelloidea</taxon>
        <taxon>Philodinida</taxon>
        <taxon>Philodinidae</taxon>
        <taxon>Didymodactylos</taxon>
    </lineage>
</organism>
<feature type="region of interest" description="Disordered" evidence="2">
    <location>
        <begin position="377"/>
        <end position="458"/>
    </location>
</feature>
<feature type="compositionally biased region" description="Low complexity" evidence="2">
    <location>
        <begin position="385"/>
        <end position="412"/>
    </location>
</feature>
<feature type="signal peptide" evidence="3">
    <location>
        <begin position="1"/>
        <end position="22"/>
    </location>
</feature>
<accession>A0A814Z1V0</accession>
<sequence length="518" mass="59361">MKGRSCLSTFVNFVNLFISVQMNSDNTVQAMQTDSEYESDVSSRADSSIGTLSREHLLKRIESLMQENRVLKVEVDTFKLKLKAAQKEIKQLKYASVSIQARAEQEEEFISNTLLKKIQELKKEKETLANNYEREEEYLTNDLSRKLLQLRDEKQNLEQTLEQEQASQVNKLMKRIKRLEAETMTKQDTLEQLKREKIELENTLEKEQESLVNRLWKRMEKLETDKRLLQEKLEQPNTEVLSSNTKSNMNSVSSISATSDPSSPLSHSRDDALSTPPTEQTQSLVIQSPRTSIVNVDHITQLRREVEKLKNELLHTQDQHREKMEHYEREERDIRNENLKLQRKLQLEVERREQLCRQLSESESSLEMDEERQLNERIKVGGIGTSELTSSSSGTSSTNNSKQRSSTSSLSKVAIRYSSSFQQASTRERAVSSPSHSSGEQQLTESSSNLVNIGGDPMSFSQNPTNRFSVLTAIAGLTSAVTFQKPYTTRTTTSGQQRNTRTNVLQDHSMDESEHSDK</sequence>
<reference evidence="4" key="1">
    <citation type="submission" date="2021-02" db="EMBL/GenBank/DDBJ databases">
        <authorList>
            <person name="Nowell W R."/>
        </authorList>
    </citation>
    <scope>NUCLEOTIDE SEQUENCE</scope>
</reference>
<proteinExistence type="predicted"/>
<evidence type="ECO:0008006" key="7">
    <source>
        <dbReference type="Google" id="ProtNLM"/>
    </source>
</evidence>
<feature type="compositionally biased region" description="Basic and acidic residues" evidence="2">
    <location>
        <begin position="508"/>
        <end position="518"/>
    </location>
</feature>
<keyword evidence="6" id="KW-1185">Reference proteome</keyword>
<evidence type="ECO:0000256" key="3">
    <source>
        <dbReference type="SAM" id="SignalP"/>
    </source>
</evidence>
<feature type="compositionally biased region" description="Polar residues" evidence="2">
    <location>
        <begin position="235"/>
        <end position="250"/>
    </location>
</feature>
<feature type="region of interest" description="Disordered" evidence="2">
    <location>
        <begin position="488"/>
        <end position="518"/>
    </location>
</feature>
<evidence type="ECO:0000313" key="4">
    <source>
        <dbReference type="EMBL" id="CAF1237736.1"/>
    </source>
</evidence>
<name>A0A814Z1V0_9BILA</name>
<dbReference type="EMBL" id="CAJOBC010009929">
    <property type="protein sequence ID" value="CAF4000048.1"/>
    <property type="molecule type" value="Genomic_DNA"/>
</dbReference>
<feature type="region of interest" description="Disordered" evidence="2">
    <location>
        <begin position="228"/>
        <end position="289"/>
    </location>
</feature>
<evidence type="ECO:0000313" key="6">
    <source>
        <dbReference type="Proteomes" id="UP000663829"/>
    </source>
</evidence>
<dbReference type="PANTHER" id="PTHR15276">
    <property type="entry name" value="H4 D10S170 PROTEIN-RELATED"/>
    <property type="match status" value="1"/>
</dbReference>
<dbReference type="EMBL" id="CAJNOQ010009924">
    <property type="protein sequence ID" value="CAF1237736.1"/>
    <property type="molecule type" value="Genomic_DNA"/>
</dbReference>
<dbReference type="Pfam" id="PF09755">
    <property type="entry name" value="DUF2046"/>
    <property type="match status" value="2"/>
</dbReference>
<evidence type="ECO:0000256" key="2">
    <source>
        <dbReference type="SAM" id="MobiDB-lite"/>
    </source>
</evidence>
<dbReference type="AlphaFoldDB" id="A0A814Z1V0"/>
<feature type="compositionally biased region" description="Low complexity" evidence="2">
    <location>
        <begin position="251"/>
        <end position="266"/>
    </location>
</feature>
<dbReference type="Proteomes" id="UP000681722">
    <property type="component" value="Unassembled WGS sequence"/>
</dbReference>
<feature type="compositionally biased region" description="Polar residues" evidence="2">
    <location>
        <begin position="275"/>
        <end position="289"/>
    </location>
</feature>
<feature type="chain" id="PRO_5036411188" description="Coiled-coil domain-containing protein 6" evidence="3">
    <location>
        <begin position="23"/>
        <end position="518"/>
    </location>
</feature>
<dbReference type="OrthoDB" id="78858at2759"/>
<gene>
    <name evidence="4" type="ORF">GPM918_LOCUS25504</name>
    <name evidence="5" type="ORF">SRO942_LOCUS25510</name>
</gene>
<dbReference type="PANTHER" id="PTHR15276:SF0">
    <property type="entry name" value="COILED-COIL DOMAIN-CONTAINING PROTEIN 6"/>
    <property type="match status" value="1"/>
</dbReference>
<protein>
    <recommendedName>
        <fullName evidence="7">Coiled-coil domain-containing protein 6</fullName>
    </recommendedName>
</protein>
<feature type="compositionally biased region" description="Polar residues" evidence="2">
    <location>
        <begin position="432"/>
        <end position="451"/>
    </location>
</feature>